<keyword evidence="1" id="KW-1133">Transmembrane helix</keyword>
<feature type="transmembrane region" description="Helical" evidence="1">
    <location>
        <begin position="14"/>
        <end position="32"/>
    </location>
</feature>
<feature type="transmembrane region" description="Helical" evidence="1">
    <location>
        <begin position="44"/>
        <end position="63"/>
    </location>
</feature>
<dbReference type="Proteomes" id="UP000229385">
    <property type="component" value="Unassembled WGS sequence"/>
</dbReference>
<gene>
    <name evidence="2" type="ORF">CO174_03595</name>
</gene>
<feature type="transmembrane region" description="Helical" evidence="1">
    <location>
        <begin position="75"/>
        <end position="93"/>
    </location>
</feature>
<proteinExistence type="predicted"/>
<evidence type="ECO:0000313" key="2">
    <source>
        <dbReference type="EMBL" id="PJA45380.1"/>
    </source>
</evidence>
<keyword evidence="1" id="KW-0472">Membrane</keyword>
<dbReference type="AlphaFoldDB" id="A0A2M7XBW9"/>
<sequence>MIWKQRSVGVFEQIAKTGFLTSLTSYALFWLMDLLKPGFVSRYFSVHIFLLCGLVFGVWWASLIDEYTEHVWVQWLLAIVSGFPLAVLIWASTDGLGGYQLPLAIMSFFIPLLLLRVLRS</sequence>
<evidence type="ECO:0000313" key="3">
    <source>
        <dbReference type="Proteomes" id="UP000229385"/>
    </source>
</evidence>
<keyword evidence="1" id="KW-0812">Transmembrane</keyword>
<accession>A0A2M7XBW9</accession>
<organism evidence="2 3">
    <name type="scientific">Candidatus Uhrbacteria bacterium CG_4_9_14_3_um_filter_50_9</name>
    <dbReference type="NCBI Taxonomy" id="1975035"/>
    <lineage>
        <taxon>Bacteria</taxon>
        <taxon>Candidatus Uhriibacteriota</taxon>
    </lineage>
</organism>
<dbReference type="EMBL" id="PFWU01000042">
    <property type="protein sequence ID" value="PJA45380.1"/>
    <property type="molecule type" value="Genomic_DNA"/>
</dbReference>
<evidence type="ECO:0000256" key="1">
    <source>
        <dbReference type="SAM" id="Phobius"/>
    </source>
</evidence>
<comment type="caution">
    <text evidence="2">The sequence shown here is derived from an EMBL/GenBank/DDBJ whole genome shotgun (WGS) entry which is preliminary data.</text>
</comment>
<feature type="transmembrane region" description="Helical" evidence="1">
    <location>
        <begin position="99"/>
        <end position="118"/>
    </location>
</feature>
<protein>
    <submittedName>
        <fullName evidence="2">Uncharacterized protein</fullName>
    </submittedName>
</protein>
<reference evidence="3" key="1">
    <citation type="submission" date="2017-09" db="EMBL/GenBank/DDBJ databases">
        <title>Depth-based differentiation of microbial function through sediment-hosted aquifers and enrichment of novel symbionts in the deep terrestrial subsurface.</title>
        <authorList>
            <person name="Probst A.J."/>
            <person name="Ladd B."/>
            <person name="Jarett J.K."/>
            <person name="Geller-Mcgrath D.E."/>
            <person name="Sieber C.M.K."/>
            <person name="Emerson J.B."/>
            <person name="Anantharaman K."/>
            <person name="Thomas B.C."/>
            <person name="Malmstrom R."/>
            <person name="Stieglmeier M."/>
            <person name="Klingl A."/>
            <person name="Woyke T."/>
            <person name="Ryan C.M."/>
            <person name="Banfield J.F."/>
        </authorList>
    </citation>
    <scope>NUCLEOTIDE SEQUENCE [LARGE SCALE GENOMIC DNA]</scope>
</reference>
<name>A0A2M7XBW9_9BACT</name>